<keyword evidence="1" id="KW-0175">Coiled coil</keyword>
<dbReference type="EMBL" id="CP103300">
    <property type="protein sequence ID" value="UYM18407.1"/>
    <property type="molecule type" value="Genomic_DNA"/>
</dbReference>
<keyword evidence="4" id="KW-1185">Reference proteome</keyword>
<organism evidence="3 4">
    <name type="scientific">Endozoicomonas euniceicola</name>
    <dbReference type="NCBI Taxonomy" id="1234143"/>
    <lineage>
        <taxon>Bacteria</taxon>
        <taxon>Pseudomonadati</taxon>
        <taxon>Pseudomonadota</taxon>
        <taxon>Gammaproteobacteria</taxon>
        <taxon>Oceanospirillales</taxon>
        <taxon>Endozoicomonadaceae</taxon>
        <taxon>Endozoicomonas</taxon>
    </lineage>
</organism>
<dbReference type="RefSeq" id="WP_262601171.1">
    <property type="nucleotide sequence ID" value="NZ_CP103300.1"/>
</dbReference>
<evidence type="ECO:0000256" key="2">
    <source>
        <dbReference type="SAM" id="SignalP"/>
    </source>
</evidence>
<keyword evidence="2" id="KW-0732">Signal</keyword>
<accession>A0ABY6H0T0</accession>
<reference evidence="3" key="1">
    <citation type="submission" date="2022-10" db="EMBL/GenBank/DDBJ databases">
        <title>Completed Genome Sequence of two octocoral isolated bacterium, Endozoicomonas euniceicola EF212T and Endozoicomonas gorgoniicola PS125T.</title>
        <authorList>
            <person name="Chiou Y.-J."/>
            <person name="Chen Y.-H."/>
        </authorList>
    </citation>
    <scope>NUCLEOTIDE SEQUENCE</scope>
    <source>
        <strain evidence="3">EF212</strain>
    </source>
</reference>
<sequence length="308" mass="34444">MRKKLTAASKCLRQSVQTVCLLSLFLSQTVLANDTGESVAFVGAGFTAGYIFDTDKNSRLILAFAPITEQFDQLRNGTVSLSNYSPEAKSGNPFYFFDGLIKISENPVERIKEQVSEAARGNPKLIIGIDMLFWPVYAKVQNAGDEEKIRLERLREVLRAMEESNQNYVISSLPVTTMDAPKLAGNKSLKQEKYKVSESTIDKANEILKDWVNKQNEKTAETGKVLLLDIGGFFRDSETSEFYCGSELGNQQLKRLKSAGVIYPNKFGVLCFAGHVLSKMYKSPLSQFHSVAWEFDQTKIHSSPHSEL</sequence>
<protein>
    <submittedName>
        <fullName evidence="3">Uncharacterized protein</fullName>
    </submittedName>
</protein>
<dbReference type="Proteomes" id="UP001163255">
    <property type="component" value="Chromosome"/>
</dbReference>
<proteinExistence type="predicted"/>
<evidence type="ECO:0000313" key="4">
    <source>
        <dbReference type="Proteomes" id="UP001163255"/>
    </source>
</evidence>
<feature type="coiled-coil region" evidence="1">
    <location>
        <begin position="144"/>
        <end position="171"/>
    </location>
</feature>
<evidence type="ECO:0000313" key="3">
    <source>
        <dbReference type="EMBL" id="UYM18407.1"/>
    </source>
</evidence>
<feature type="chain" id="PRO_5047430113" evidence="2">
    <location>
        <begin position="33"/>
        <end position="308"/>
    </location>
</feature>
<evidence type="ECO:0000256" key="1">
    <source>
        <dbReference type="SAM" id="Coils"/>
    </source>
</evidence>
<gene>
    <name evidence="3" type="ORF">NX720_11010</name>
</gene>
<name>A0ABY6H0T0_9GAMM</name>
<feature type="signal peptide" evidence="2">
    <location>
        <begin position="1"/>
        <end position="32"/>
    </location>
</feature>